<dbReference type="PANTHER" id="PTHR47637">
    <property type="entry name" value="CHAPERONE SURA"/>
    <property type="match status" value="1"/>
</dbReference>
<feature type="chain" id="PRO_5046747082" evidence="3">
    <location>
        <begin position="33"/>
        <end position="312"/>
    </location>
</feature>
<dbReference type="Pfam" id="PF09312">
    <property type="entry name" value="SurA_N"/>
    <property type="match status" value="1"/>
</dbReference>
<organism evidence="5 6">
    <name type="scientific">Terrihabitans rhizophilus</name>
    <dbReference type="NCBI Taxonomy" id="3092662"/>
    <lineage>
        <taxon>Bacteria</taxon>
        <taxon>Pseudomonadati</taxon>
        <taxon>Pseudomonadota</taxon>
        <taxon>Alphaproteobacteria</taxon>
        <taxon>Hyphomicrobiales</taxon>
        <taxon>Terrihabitans</taxon>
    </lineage>
</organism>
<dbReference type="InterPro" id="IPR050280">
    <property type="entry name" value="OMP_Chaperone_SurA"/>
</dbReference>
<dbReference type="Gene3D" id="1.10.4030.10">
    <property type="entry name" value="Porin chaperone SurA, peptide-binding domain"/>
    <property type="match status" value="1"/>
</dbReference>
<dbReference type="SUPFAM" id="SSF109998">
    <property type="entry name" value="Triger factor/SurA peptide-binding domain-like"/>
    <property type="match status" value="1"/>
</dbReference>
<dbReference type="InterPro" id="IPR027304">
    <property type="entry name" value="Trigger_fact/SurA_dom_sf"/>
</dbReference>
<evidence type="ECO:0000256" key="2">
    <source>
        <dbReference type="ARBA" id="ARBA00023110"/>
    </source>
</evidence>
<comment type="caution">
    <text evidence="5">The sequence shown here is derived from an EMBL/GenBank/DDBJ whole genome shotgun (WGS) entry which is preliminary data.</text>
</comment>
<keyword evidence="2" id="KW-0697">Rotamase</keyword>
<feature type="domain" description="SurA N-terminal" evidence="4">
    <location>
        <begin position="35"/>
        <end position="140"/>
    </location>
</feature>
<evidence type="ECO:0000256" key="3">
    <source>
        <dbReference type="SAM" id="SignalP"/>
    </source>
</evidence>
<reference evidence="5 6" key="1">
    <citation type="submission" date="2023-11" db="EMBL/GenBank/DDBJ databases">
        <authorList>
            <person name="Bao R."/>
        </authorList>
    </citation>
    <scope>NUCLEOTIDE SEQUENCE [LARGE SCALE GENOMIC DNA]</scope>
    <source>
        <strain evidence="5 6">PJ23</strain>
    </source>
</reference>
<dbReference type="InterPro" id="IPR015391">
    <property type="entry name" value="SurA_N"/>
</dbReference>
<accession>A0ABU4RQ63</accession>
<evidence type="ECO:0000313" key="6">
    <source>
        <dbReference type="Proteomes" id="UP001274321"/>
    </source>
</evidence>
<feature type="signal peptide" evidence="3">
    <location>
        <begin position="1"/>
        <end position="32"/>
    </location>
</feature>
<dbReference type="PANTHER" id="PTHR47637:SF1">
    <property type="entry name" value="CHAPERONE SURA"/>
    <property type="match status" value="1"/>
</dbReference>
<sequence>MAIIRTARSASRAALMALALAAGIGWHGPALAQTKIAALVNGTPILSSEVSERQGFIRLTKRKTISTRQALDSLVDEQLLLQEAKKRGLTISEADVDERFTAIATNMKLSTDQLGQALAQGGASSRTFKSNIRNQLIQRKLLPALVKAKSAVSEQQIAAAMMERKQKGESRSYRFVLQQMVFVVPAGSSPAYAAQRKNEAEAFRKRVNSCEAAVAGARGMRDVAAKPQVIRLSAQLSSSMRDQMGGMSPGQTMPVQQSESGMEFVVLCDKKDAPDDSALRNEIQNELAGKASEDEGDRLLADLKKKALIQYR</sequence>
<dbReference type="RefSeq" id="WP_319845113.1">
    <property type="nucleotide sequence ID" value="NZ_JAXAFJ010000008.1"/>
</dbReference>
<keyword evidence="6" id="KW-1185">Reference proteome</keyword>
<proteinExistence type="predicted"/>
<dbReference type="EMBL" id="JAXAFJ010000008">
    <property type="protein sequence ID" value="MDX6806989.1"/>
    <property type="molecule type" value="Genomic_DNA"/>
</dbReference>
<keyword evidence="1 3" id="KW-0732">Signal</keyword>
<name>A0ABU4RQ63_9HYPH</name>
<evidence type="ECO:0000259" key="4">
    <source>
        <dbReference type="Pfam" id="PF09312"/>
    </source>
</evidence>
<gene>
    <name evidence="5" type="ORF">SCD90_13025</name>
</gene>
<evidence type="ECO:0000313" key="5">
    <source>
        <dbReference type="EMBL" id="MDX6806989.1"/>
    </source>
</evidence>
<dbReference type="Proteomes" id="UP001274321">
    <property type="component" value="Unassembled WGS sequence"/>
</dbReference>
<protein>
    <submittedName>
        <fullName evidence="5">SurA N-terminal domain-containing protein</fullName>
    </submittedName>
</protein>
<evidence type="ECO:0000256" key="1">
    <source>
        <dbReference type="ARBA" id="ARBA00022729"/>
    </source>
</evidence>
<keyword evidence="2" id="KW-0413">Isomerase</keyword>